<keyword evidence="9" id="KW-1133">Transmembrane helix</keyword>
<feature type="chain" id="PRO_5034129967" description="CD9 antigen" evidence="15">
    <location>
        <begin position="18"/>
        <end position="123"/>
    </location>
</feature>
<evidence type="ECO:0000256" key="11">
    <source>
        <dbReference type="ARBA" id="ARBA00023139"/>
    </source>
</evidence>
<reference evidence="16" key="1">
    <citation type="submission" date="2025-08" db="UniProtKB">
        <authorList>
            <consortium name="Ensembl"/>
        </authorList>
    </citation>
    <scope>IDENTIFICATION</scope>
</reference>
<evidence type="ECO:0000256" key="13">
    <source>
        <dbReference type="ARBA" id="ARBA00023279"/>
    </source>
</evidence>
<dbReference type="GO" id="GO:0070062">
    <property type="term" value="C:extracellular exosome"/>
    <property type="evidence" value="ECO:0007669"/>
    <property type="project" value="UniProtKB-ARBA"/>
</dbReference>
<organism evidence="16 17">
    <name type="scientific">Oryzias sinensis</name>
    <name type="common">Chinese medaka</name>
    <dbReference type="NCBI Taxonomy" id="183150"/>
    <lineage>
        <taxon>Eukaryota</taxon>
        <taxon>Metazoa</taxon>
        <taxon>Chordata</taxon>
        <taxon>Craniata</taxon>
        <taxon>Vertebrata</taxon>
        <taxon>Euteleostomi</taxon>
        <taxon>Actinopterygii</taxon>
        <taxon>Neopterygii</taxon>
        <taxon>Teleostei</taxon>
        <taxon>Neoteleostei</taxon>
        <taxon>Acanthomorphata</taxon>
        <taxon>Ovalentaria</taxon>
        <taxon>Atherinomorphae</taxon>
        <taxon>Beloniformes</taxon>
        <taxon>Adrianichthyidae</taxon>
        <taxon>Oryziinae</taxon>
        <taxon>Oryzias</taxon>
    </lineage>
</organism>
<dbReference type="Proteomes" id="UP000694383">
    <property type="component" value="Unplaced"/>
</dbReference>
<evidence type="ECO:0000256" key="15">
    <source>
        <dbReference type="SAM" id="SignalP"/>
    </source>
</evidence>
<dbReference type="GO" id="GO:0005886">
    <property type="term" value="C:plasma membrane"/>
    <property type="evidence" value="ECO:0007669"/>
    <property type="project" value="UniProtKB-SubCell"/>
</dbReference>
<keyword evidence="17" id="KW-1185">Reference proteome</keyword>
<evidence type="ECO:0000256" key="10">
    <source>
        <dbReference type="ARBA" id="ARBA00023136"/>
    </source>
</evidence>
<proteinExistence type="inferred from homology"/>
<sequence length="123" mass="13440">MFNHLLLIRLLVQVVEDLTQFYKETFSNYQTTKQEALKETLRGIHFGLNCCGPTGTVFDGANDICPKKEGLNILVTTSCPTAIDGIFNNKLHIIGGVGIGIGVVTVRSVTKRRTDVTPSLCSL</sequence>
<comment type="similarity">
    <text evidence="3">Belongs to the tetraspanin (TM4SF) family.</text>
</comment>
<dbReference type="FunFam" id="1.10.1450.10:FF:000016">
    <property type="entry name" value="Tetraspanin"/>
    <property type="match status" value="1"/>
</dbReference>
<evidence type="ECO:0000256" key="3">
    <source>
        <dbReference type="ARBA" id="ARBA00006840"/>
    </source>
</evidence>
<dbReference type="AlphaFoldDB" id="A0A8C7ZQV4"/>
<evidence type="ECO:0000256" key="8">
    <source>
        <dbReference type="ARBA" id="ARBA00022889"/>
    </source>
</evidence>
<accession>A0A8C7ZQV4</accession>
<reference evidence="16" key="2">
    <citation type="submission" date="2025-09" db="UniProtKB">
        <authorList>
            <consortium name="Ensembl"/>
        </authorList>
    </citation>
    <scope>IDENTIFICATION</scope>
</reference>
<dbReference type="GO" id="GO:0007155">
    <property type="term" value="P:cell adhesion"/>
    <property type="evidence" value="ECO:0007669"/>
    <property type="project" value="UniProtKB-KW"/>
</dbReference>
<dbReference type="InterPro" id="IPR042055">
    <property type="entry name" value="CD9_LEL"/>
</dbReference>
<keyword evidence="15" id="KW-0732">Signal</keyword>
<evidence type="ECO:0000313" key="17">
    <source>
        <dbReference type="Proteomes" id="UP000694383"/>
    </source>
</evidence>
<evidence type="ECO:0000256" key="2">
    <source>
        <dbReference type="ARBA" id="ARBA00004651"/>
    </source>
</evidence>
<keyword evidence="11" id="KW-0564">Palmitate</keyword>
<keyword evidence="8" id="KW-0130">Cell adhesion</keyword>
<evidence type="ECO:0000256" key="6">
    <source>
        <dbReference type="ARBA" id="ARBA00022525"/>
    </source>
</evidence>
<comment type="subcellular location">
    <subcellularLocation>
        <location evidence="2">Cell membrane</location>
        <topology evidence="2">Multi-pass membrane protein</topology>
    </subcellularLocation>
    <subcellularLocation>
        <location evidence="1">Secreted</location>
        <location evidence="1">Extracellular exosome</location>
    </subcellularLocation>
</comment>
<keyword evidence="5" id="KW-1003">Cell membrane</keyword>
<keyword evidence="7" id="KW-0812">Transmembrane</keyword>
<dbReference type="GO" id="GO:0005178">
    <property type="term" value="F:integrin binding"/>
    <property type="evidence" value="ECO:0007669"/>
    <property type="project" value="UniProtKB-ARBA"/>
</dbReference>
<keyword evidence="13" id="KW-0278">Fertilization</keyword>
<evidence type="ECO:0000256" key="5">
    <source>
        <dbReference type="ARBA" id="ARBA00022475"/>
    </source>
</evidence>
<keyword evidence="12" id="KW-1015">Disulfide bond</keyword>
<evidence type="ECO:0000256" key="7">
    <source>
        <dbReference type="ARBA" id="ARBA00022692"/>
    </source>
</evidence>
<evidence type="ECO:0000256" key="9">
    <source>
        <dbReference type="ARBA" id="ARBA00022989"/>
    </source>
</evidence>
<evidence type="ECO:0000256" key="1">
    <source>
        <dbReference type="ARBA" id="ARBA00004550"/>
    </source>
</evidence>
<dbReference type="SUPFAM" id="SSF48652">
    <property type="entry name" value="Tetraspanin"/>
    <property type="match status" value="1"/>
</dbReference>
<dbReference type="GeneTree" id="ENSGT00940000155083"/>
<evidence type="ECO:0000256" key="4">
    <source>
        <dbReference type="ARBA" id="ARBA00015048"/>
    </source>
</evidence>
<evidence type="ECO:0000256" key="14">
    <source>
        <dbReference type="ARBA" id="ARBA00023288"/>
    </source>
</evidence>
<dbReference type="GO" id="GO:0007399">
    <property type="term" value="P:nervous system development"/>
    <property type="evidence" value="ECO:0007669"/>
    <property type="project" value="UniProtKB-ARBA"/>
</dbReference>
<evidence type="ECO:0000313" key="16">
    <source>
        <dbReference type="Ensembl" id="ENSOSIP00000046959.1"/>
    </source>
</evidence>
<keyword evidence="6" id="KW-0964">Secreted</keyword>
<keyword evidence="14" id="KW-0449">Lipoprotein</keyword>
<protein>
    <recommendedName>
        <fullName evidence="4">CD9 antigen</fullName>
    </recommendedName>
</protein>
<dbReference type="CDD" id="cd03152">
    <property type="entry name" value="CD9_LEL"/>
    <property type="match status" value="1"/>
</dbReference>
<dbReference type="GO" id="GO:0030154">
    <property type="term" value="P:cell differentiation"/>
    <property type="evidence" value="ECO:0007669"/>
    <property type="project" value="UniProtKB-ARBA"/>
</dbReference>
<dbReference type="InterPro" id="IPR008952">
    <property type="entry name" value="Tetraspanin_EC2_sf"/>
</dbReference>
<dbReference type="Ensembl" id="ENSOSIT00000049358.1">
    <property type="protein sequence ID" value="ENSOSIP00000046959.1"/>
    <property type="gene ID" value="ENSOSIG00000022245.1"/>
</dbReference>
<dbReference type="GO" id="GO:0007338">
    <property type="term" value="P:single fertilization"/>
    <property type="evidence" value="ECO:0007669"/>
    <property type="project" value="UniProtKB-KW"/>
</dbReference>
<feature type="signal peptide" evidence="15">
    <location>
        <begin position="1"/>
        <end position="17"/>
    </location>
</feature>
<evidence type="ECO:0000256" key="12">
    <source>
        <dbReference type="ARBA" id="ARBA00023157"/>
    </source>
</evidence>
<dbReference type="Gene3D" id="1.10.1450.10">
    <property type="entry name" value="Tetraspanin"/>
    <property type="match status" value="1"/>
</dbReference>
<name>A0A8C7ZQV4_9TELE</name>
<keyword evidence="10" id="KW-0472">Membrane</keyword>